<protein>
    <recommendedName>
        <fullName evidence="4">Inhibitor I9 domain-containing protein</fullName>
    </recommendedName>
</protein>
<feature type="region of interest" description="Disordered" evidence="1">
    <location>
        <begin position="65"/>
        <end position="87"/>
    </location>
</feature>
<gene>
    <name evidence="2" type="ORF">LTR69_006661</name>
</gene>
<name>A0ABR0J7L5_9EURO</name>
<organism evidence="2 3">
    <name type="scientific">Exophiala sideris</name>
    <dbReference type="NCBI Taxonomy" id="1016849"/>
    <lineage>
        <taxon>Eukaryota</taxon>
        <taxon>Fungi</taxon>
        <taxon>Dikarya</taxon>
        <taxon>Ascomycota</taxon>
        <taxon>Pezizomycotina</taxon>
        <taxon>Eurotiomycetes</taxon>
        <taxon>Chaetothyriomycetidae</taxon>
        <taxon>Chaetothyriales</taxon>
        <taxon>Herpotrichiellaceae</taxon>
        <taxon>Exophiala</taxon>
    </lineage>
</organism>
<comment type="caution">
    <text evidence="2">The sequence shown here is derived from an EMBL/GenBank/DDBJ whole genome shotgun (WGS) entry which is preliminary data.</text>
</comment>
<sequence length="87" mass="10023">MANDHGVVANNILVKFEESERCQAEEAVDKIRSANTVDAHRTLLEDFKDIFDEMVPRNNDLREGHDIQFDDFEPENMVYPHPGEVHA</sequence>
<evidence type="ECO:0008006" key="4">
    <source>
        <dbReference type="Google" id="ProtNLM"/>
    </source>
</evidence>
<evidence type="ECO:0000313" key="3">
    <source>
        <dbReference type="Proteomes" id="UP001345691"/>
    </source>
</evidence>
<reference evidence="2 3" key="1">
    <citation type="submission" date="2023-08" db="EMBL/GenBank/DDBJ databases">
        <title>Black Yeasts Isolated from many extreme environments.</title>
        <authorList>
            <person name="Coleine C."/>
            <person name="Stajich J.E."/>
            <person name="Selbmann L."/>
        </authorList>
    </citation>
    <scope>NUCLEOTIDE SEQUENCE [LARGE SCALE GENOMIC DNA]</scope>
    <source>
        <strain evidence="2 3">CCFEE 6328</strain>
    </source>
</reference>
<proteinExistence type="predicted"/>
<evidence type="ECO:0000256" key="1">
    <source>
        <dbReference type="SAM" id="MobiDB-lite"/>
    </source>
</evidence>
<dbReference type="Proteomes" id="UP001345691">
    <property type="component" value="Unassembled WGS sequence"/>
</dbReference>
<accession>A0ABR0J7L5</accession>
<dbReference type="EMBL" id="JAVRRF010000014">
    <property type="protein sequence ID" value="KAK5058257.1"/>
    <property type="molecule type" value="Genomic_DNA"/>
</dbReference>
<keyword evidence="3" id="KW-1185">Reference proteome</keyword>
<evidence type="ECO:0000313" key="2">
    <source>
        <dbReference type="EMBL" id="KAK5058257.1"/>
    </source>
</evidence>